<evidence type="ECO:0000256" key="6">
    <source>
        <dbReference type="ARBA" id="ARBA00025709"/>
    </source>
</evidence>
<dbReference type="UniPathway" id="UPA00322"/>
<dbReference type="PANTHER" id="PTHR11751">
    <property type="entry name" value="ALANINE AMINOTRANSFERASE"/>
    <property type="match status" value="1"/>
</dbReference>
<evidence type="ECO:0000256" key="1">
    <source>
        <dbReference type="ARBA" id="ARBA00001933"/>
    </source>
</evidence>
<feature type="domain" description="Aminotransferase class I/classII large" evidence="8">
    <location>
        <begin position="6"/>
        <end position="182"/>
    </location>
</feature>
<accession>A0A2J7ZJJ8</accession>
<dbReference type="GO" id="GO:0030170">
    <property type="term" value="F:pyridoxal phosphate binding"/>
    <property type="evidence" value="ECO:0007669"/>
    <property type="project" value="InterPro"/>
</dbReference>
<dbReference type="GO" id="GO:0042853">
    <property type="term" value="P:L-alanine catabolic process"/>
    <property type="evidence" value="ECO:0007669"/>
    <property type="project" value="UniProtKB-UniPathway"/>
</dbReference>
<proteinExistence type="inferred from homology"/>
<dbReference type="UniPathway" id="UPA00528">
    <property type="reaction ID" value="UER00586"/>
</dbReference>
<dbReference type="GO" id="GO:0004021">
    <property type="term" value="F:L-alanine:2-oxoglutarate aminotransferase activity"/>
    <property type="evidence" value="ECO:0007669"/>
    <property type="project" value="TreeGrafter"/>
</dbReference>
<dbReference type="OrthoDB" id="1732682at2759"/>
<evidence type="ECO:0000256" key="7">
    <source>
        <dbReference type="ARBA" id="ARBA00025785"/>
    </source>
</evidence>
<keyword evidence="10" id="KW-1185">Reference proteome</keyword>
<comment type="caution">
    <text evidence="9">The sequence shown here is derived from an EMBL/GenBank/DDBJ whole genome shotgun (WGS) entry which is preliminary data.</text>
</comment>
<evidence type="ECO:0000313" key="10">
    <source>
        <dbReference type="Proteomes" id="UP000236333"/>
    </source>
</evidence>
<dbReference type="Gene3D" id="3.90.1150.10">
    <property type="entry name" value="Aspartate Aminotransferase, domain 1"/>
    <property type="match status" value="1"/>
</dbReference>
<evidence type="ECO:0000259" key="8">
    <source>
        <dbReference type="Pfam" id="PF00155"/>
    </source>
</evidence>
<evidence type="ECO:0000256" key="5">
    <source>
        <dbReference type="ARBA" id="ARBA00022898"/>
    </source>
</evidence>
<dbReference type="EMBL" id="PGGS01001406">
    <property type="protein sequence ID" value="PNH00444.1"/>
    <property type="molecule type" value="Genomic_DNA"/>
</dbReference>
<evidence type="ECO:0000256" key="4">
    <source>
        <dbReference type="ARBA" id="ARBA00022679"/>
    </source>
</evidence>
<comment type="cofactor">
    <cofactor evidence="1">
        <name>pyridoxal 5'-phosphate</name>
        <dbReference type="ChEBI" id="CHEBI:597326"/>
    </cofactor>
</comment>
<dbReference type="AlphaFoldDB" id="A0A2J7ZJJ8"/>
<organism evidence="9 10">
    <name type="scientific">Tetrabaena socialis</name>
    <dbReference type="NCBI Taxonomy" id="47790"/>
    <lineage>
        <taxon>Eukaryota</taxon>
        <taxon>Viridiplantae</taxon>
        <taxon>Chlorophyta</taxon>
        <taxon>core chlorophytes</taxon>
        <taxon>Chlorophyceae</taxon>
        <taxon>CS clade</taxon>
        <taxon>Chlamydomonadales</taxon>
        <taxon>Tetrabaenaceae</taxon>
        <taxon>Tetrabaena</taxon>
    </lineage>
</organism>
<gene>
    <name evidence="9" type="ORF">TSOC_013732</name>
</gene>
<feature type="non-terminal residue" evidence="9">
    <location>
        <position position="192"/>
    </location>
</feature>
<dbReference type="InterPro" id="IPR015424">
    <property type="entry name" value="PyrdxlP-dep_Trfase"/>
</dbReference>
<name>A0A2J7ZJJ8_9CHLO</name>
<dbReference type="InterPro" id="IPR015422">
    <property type="entry name" value="PyrdxlP-dep_Trfase_small"/>
</dbReference>
<comment type="pathway">
    <text evidence="6">Photosynthesis; C4 acid pathway.</text>
</comment>
<reference evidence="9 10" key="1">
    <citation type="journal article" date="2017" name="Mol. Biol. Evol.">
        <title>The 4-celled Tetrabaena socialis nuclear genome reveals the essential components for genetic control of cell number at the origin of multicellularity in the volvocine lineage.</title>
        <authorList>
            <person name="Featherston J."/>
            <person name="Arakaki Y."/>
            <person name="Hanschen E.R."/>
            <person name="Ferris P.J."/>
            <person name="Michod R.E."/>
            <person name="Olson B.J.S.C."/>
            <person name="Nozaki H."/>
            <person name="Durand P.M."/>
        </authorList>
    </citation>
    <scope>NUCLEOTIDE SEQUENCE [LARGE SCALE GENOMIC DNA]</scope>
    <source>
        <strain evidence="9 10">NIES-571</strain>
    </source>
</reference>
<keyword evidence="4 9" id="KW-0808">Transferase</keyword>
<dbReference type="InterPro" id="IPR015421">
    <property type="entry name" value="PyrdxlP-dep_Trfase_major"/>
</dbReference>
<dbReference type="SUPFAM" id="SSF53383">
    <property type="entry name" value="PLP-dependent transferases"/>
    <property type="match status" value="1"/>
</dbReference>
<evidence type="ECO:0000256" key="2">
    <source>
        <dbReference type="ARBA" id="ARBA00011738"/>
    </source>
</evidence>
<evidence type="ECO:0000256" key="3">
    <source>
        <dbReference type="ARBA" id="ARBA00022576"/>
    </source>
</evidence>
<dbReference type="InterPro" id="IPR045088">
    <property type="entry name" value="ALAT1/2-like"/>
</dbReference>
<comment type="subunit">
    <text evidence="2">Homodimer.</text>
</comment>
<sequence length="192" mass="21028">MIPCLFRTAGQCLSYQNMRDILEFCVEEKLVLIADEVYQANIYVGDKEFFSFKKVACDIGVLEQVPLVSLHSISKGFIGECGRRGGYMEVTGFPEAVKDQILKLASINLCPNLSGQICCALMMNPPAPGQPSFERYWAEKRAILGSLKRRAELLVGALNKLEGVSCNSAEGALYAFPRVSLPEAAVAVAEQL</sequence>
<protein>
    <submittedName>
        <fullName evidence="9">Alanine aminotransferase 2, mitochondrial</fullName>
    </submittedName>
</protein>
<keyword evidence="3 9" id="KW-0032">Aminotransferase</keyword>
<dbReference type="Proteomes" id="UP000236333">
    <property type="component" value="Unassembled WGS sequence"/>
</dbReference>
<dbReference type="PANTHER" id="PTHR11751:SF29">
    <property type="entry name" value="ALANINE TRANSAMINASE"/>
    <property type="match status" value="1"/>
</dbReference>
<keyword evidence="5" id="KW-0663">Pyridoxal phosphate</keyword>
<dbReference type="Gene3D" id="3.40.640.10">
    <property type="entry name" value="Type I PLP-dependent aspartate aminotransferase-like (Major domain)"/>
    <property type="match status" value="1"/>
</dbReference>
<dbReference type="InterPro" id="IPR004839">
    <property type="entry name" value="Aminotransferase_I/II_large"/>
</dbReference>
<dbReference type="Pfam" id="PF00155">
    <property type="entry name" value="Aminotran_1_2"/>
    <property type="match status" value="1"/>
</dbReference>
<comment type="similarity">
    <text evidence="7">Belongs to the class-I pyridoxal-phosphate-dependent aminotransferase family. Alanine aminotransferase subfamily.</text>
</comment>
<evidence type="ECO:0000313" key="9">
    <source>
        <dbReference type="EMBL" id="PNH00444.1"/>
    </source>
</evidence>